<protein>
    <recommendedName>
        <fullName evidence="5">SWIRM domain-containing protein</fullName>
    </recommendedName>
</protein>
<feature type="compositionally biased region" description="Polar residues" evidence="4">
    <location>
        <begin position="925"/>
        <end position="943"/>
    </location>
</feature>
<comment type="similarity">
    <text evidence="1">Belongs to the flavin monoamine oxidase family.</text>
</comment>
<evidence type="ECO:0000256" key="2">
    <source>
        <dbReference type="ARBA" id="ARBA00022853"/>
    </source>
</evidence>
<keyword evidence="2" id="KW-0156">Chromatin regulator</keyword>
<evidence type="ECO:0000313" key="7">
    <source>
        <dbReference type="Proteomes" id="UP001152561"/>
    </source>
</evidence>
<dbReference type="SUPFAM" id="SSF46689">
    <property type="entry name" value="Homeodomain-like"/>
    <property type="match status" value="1"/>
</dbReference>
<evidence type="ECO:0000256" key="3">
    <source>
        <dbReference type="ARBA" id="ARBA00023002"/>
    </source>
</evidence>
<organism evidence="6 7">
    <name type="scientific">Anisodus acutangulus</name>
    <dbReference type="NCBI Taxonomy" id="402998"/>
    <lineage>
        <taxon>Eukaryota</taxon>
        <taxon>Viridiplantae</taxon>
        <taxon>Streptophyta</taxon>
        <taxon>Embryophyta</taxon>
        <taxon>Tracheophyta</taxon>
        <taxon>Spermatophyta</taxon>
        <taxon>Magnoliopsida</taxon>
        <taxon>eudicotyledons</taxon>
        <taxon>Gunneridae</taxon>
        <taxon>Pentapetalae</taxon>
        <taxon>asterids</taxon>
        <taxon>lamiids</taxon>
        <taxon>Solanales</taxon>
        <taxon>Solanaceae</taxon>
        <taxon>Solanoideae</taxon>
        <taxon>Hyoscyameae</taxon>
        <taxon>Anisodus</taxon>
    </lineage>
</organism>
<dbReference type="GO" id="GO:0016491">
    <property type="term" value="F:oxidoreductase activity"/>
    <property type="evidence" value="ECO:0007669"/>
    <property type="project" value="UniProtKB-KW"/>
</dbReference>
<dbReference type="Gene3D" id="3.50.50.60">
    <property type="entry name" value="FAD/NAD(P)-binding domain"/>
    <property type="match status" value="1"/>
</dbReference>
<dbReference type="InterPro" id="IPR007526">
    <property type="entry name" value="SWIRM"/>
</dbReference>
<keyword evidence="3" id="KW-0560">Oxidoreductase</keyword>
<evidence type="ECO:0000313" key="6">
    <source>
        <dbReference type="EMBL" id="KAJ8557536.1"/>
    </source>
</evidence>
<dbReference type="InterPro" id="IPR036188">
    <property type="entry name" value="FAD/NAD-bd_sf"/>
</dbReference>
<dbReference type="Pfam" id="PF01593">
    <property type="entry name" value="Amino_oxidase"/>
    <property type="match status" value="1"/>
</dbReference>
<dbReference type="PANTHER" id="PTHR10742">
    <property type="entry name" value="FLAVIN MONOAMINE OXIDASE"/>
    <property type="match status" value="1"/>
</dbReference>
<evidence type="ECO:0000259" key="5">
    <source>
        <dbReference type="PROSITE" id="PS50934"/>
    </source>
</evidence>
<dbReference type="PROSITE" id="PS50934">
    <property type="entry name" value="SWIRM"/>
    <property type="match status" value="1"/>
</dbReference>
<dbReference type="InterPro" id="IPR009057">
    <property type="entry name" value="Homeodomain-like_sf"/>
</dbReference>
<dbReference type="FunFam" id="1.10.10.10:FF:000064">
    <property type="entry name" value="Lysine-specific histone demethylase 1A"/>
    <property type="match status" value="1"/>
</dbReference>
<gene>
    <name evidence="6" type="ORF">K7X08_003161</name>
</gene>
<dbReference type="InterPro" id="IPR002937">
    <property type="entry name" value="Amino_oxidase"/>
</dbReference>
<dbReference type="SUPFAM" id="SSF51905">
    <property type="entry name" value="FAD/NAD(P)-binding domain"/>
    <property type="match status" value="1"/>
</dbReference>
<name>A0A9Q1RIG6_9SOLA</name>
<dbReference type="InterPro" id="IPR036388">
    <property type="entry name" value="WH-like_DNA-bd_sf"/>
</dbReference>
<feature type="compositionally biased region" description="Polar residues" evidence="4">
    <location>
        <begin position="58"/>
        <end position="67"/>
    </location>
</feature>
<feature type="compositionally biased region" description="Polar residues" evidence="4">
    <location>
        <begin position="951"/>
        <end position="967"/>
    </location>
</feature>
<evidence type="ECO:0000256" key="4">
    <source>
        <dbReference type="SAM" id="MobiDB-lite"/>
    </source>
</evidence>
<feature type="region of interest" description="Disordered" evidence="4">
    <location>
        <begin position="925"/>
        <end position="967"/>
    </location>
</feature>
<dbReference type="Gene3D" id="3.90.660.10">
    <property type="match status" value="1"/>
</dbReference>
<proteinExistence type="inferred from homology"/>
<dbReference type="Gene3D" id="1.10.10.10">
    <property type="entry name" value="Winged helix-like DNA-binding domain superfamily/Winged helix DNA-binding domain"/>
    <property type="match status" value="1"/>
</dbReference>
<dbReference type="AlphaFoldDB" id="A0A9Q1RIG6"/>
<dbReference type="Proteomes" id="UP001152561">
    <property type="component" value="Unassembled WGS sequence"/>
</dbReference>
<dbReference type="OrthoDB" id="2219495at2759"/>
<feature type="domain" description="SWIRM" evidence="5">
    <location>
        <begin position="107"/>
        <end position="208"/>
    </location>
</feature>
<dbReference type="GO" id="GO:0006325">
    <property type="term" value="P:chromatin organization"/>
    <property type="evidence" value="ECO:0007669"/>
    <property type="project" value="UniProtKB-KW"/>
</dbReference>
<dbReference type="PANTHER" id="PTHR10742:SF389">
    <property type="entry name" value="PROTEIN FLOWERING LOCUS D-LIKE"/>
    <property type="match status" value="1"/>
</dbReference>
<reference evidence="7" key="1">
    <citation type="journal article" date="2023" name="Proc. Natl. Acad. Sci. U.S.A.">
        <title>Genomic and structural basis for evolution of tropane alkaloid biosynthesis.</title>
        <authorList>
            <person name="Wanga Y.-J."/>
            <person name="Taina T."/>
            <person name="Yua J.-Y."/>
            <person name="Lia J."/>
            <person name="Xua B."/>
            <person name="Chenc J."/>
            <person name="D'Auriad J.C."/>
            <person name="Huanga J.-P."/>
            <person name="Huanga S.-X."/>
        </authorList>
    </citation>
    <scope>NUCLEOTIDE SEQUENCE [LARGE SCALE GENOMIC DNA]</scope>
    <source>
        <strain evidence="7">cv. KIB-2019</strain>
    </source>
</reference>
<comment type="caution">
    <text evidence="6">The sequence shown here is derived from an EMBL/GenBank/DDBJ whole genome shotgun (WGS) entry which is preliminary data.</text>
</comment>
<dbReference type="EMBL" id="JAJAGQ010000007">
    <property type="protein sequence ID" value="KAJ8557536.1"/>
    <property type="molecule type" value="Genomic_DNA"/>
</dbReference>
<keyword evidence="7" id="KW-1185">Reference proteome</keyword>
<feature type="region of interest" description="Disordered" evidence="4">
    <location>
        <begin position="48"/>
        <end position="67"/>
    </location>
</feature>
<dbReference type="SUPFAM" id="SSF54373">
    <property type="entry name" value="FAD-linked reductases, C-terminal domain"/>
    <property type="match status" value="1"/>
</dbReference>
<dbReference type="Pfam" id="PF04433">
    <property type="entry name" value="SWIRM"/>
    <property type="match status" value="1"/>
</dbReference>
<evidence type="ECO:0000256" key="1">
    <source>
        <dbReference type="ARBA" id="ARBA00005995"/>
    </source>
</evidence>
<accession>A0A9Q1RIG6</accession>
<dbReference type="InterPro" id="IPR050281">
    <property type="entry name" value="Flavin_monoamine_oxidase"/>
</dbReference>
<sequence length="967" mass="104375">MDPSDNNNPQSLPYITSNNPLQFTIHLPNSIPNPNPNSISDQLLSLSIPSKRRRGRPRNTTSSLNQVYGNFPNSSSSLISYNSDIVRNLTARTSTVTDASDEIIVINKEATTEALIALTAGFPADSLTDEEIEAGVVTVVGGIEQVNYILIRNHIITKWRENVSTWITKEMFVDVIPKHCSALLDSAYNYVVSRGYINFGVAPAVRERIPAEPSKPSVIVIGAGLAGLAAARQLMLFGFKVTVLEGRKRAGGRVYTKKMDGGNKVAAADLGGSVLTGTLGNPLGLLARQLSYTLHKVRDKCPLYRVDGKPVDQDLDHKVEVAYNLLLEKASKLRQLMGEVSQDVSLGAALETFRQDYDDSVNEEEMGLFNWHLANLEYANAGLISKLSLAFWDQDDPFDMGGDHCFLPGGNGKLVQALAENVPILYEKIVHTIRYGTDGVQVVAGGQAFEGDMALCTVPLGVLKGGSIKFIPELPQRKLDGIKRLGFGLLNKVAMLFPYVFWGTDLDTFGHLTDNSSSRGEFFLFYSYATVAGGPLLLALVAGEAAHKFETMPPTDAVAKVLQILKGIYEPQGIEVPEPIQTVCTRWGSDPFSLGSYSNVAVGASGDDYDILAESVGDGRLFFAGEATNRRYPATMHGAFLSGLREAANIAHHAKVKTTSSKVEKKPSKNAHSYACVLDDLFREPDLEFGSFSIIFAKKSSDPESPAILKVTFSGPQTRNHDGIRPDRHLSNKLLFQQLQSHFNNQHELHVYTLLTKQQALDLREVRGGDEMRLNFLSEKLGVKLVGRKGLGPNIDSIIASIKAERGKRKPGSRSLTLKSGVMKSKATTLKRKIVRKAKVVSGGNRTTSSPAAISKNKAVGSSSTAIPLTNVELEPKPVCTIGSVASPSLNIGVNDNMGSKSVGSSSEYLLPNASIGDQFEGNIGSSTAPILNAKGQTGSNSKAPPRSTYDDSTYTCAPPSSGNSAN</sequence>